<accession>A0A1J6VYX1</accession>
<keyword evidence="1" id="KW-0812">Transmembrane</keyword>
<organism evidence="2 3">
    <name type="scientific">Rossellomorea aquimaris</name>
    <dbReference type="NCBI Taxonomy" id="189382"/>
    <lineage>
        <taxon>Bacteria</taxon>
        <taxon>Bacillati</taxon>
        <taxon>Bacillota</taxon>
        <taxon>Bacilli</taxon>
        <taxon>Bacillales</taxon>
        <taxon>Bacillaceae</taxon>
        <taxon>Rossellomorea</taxon>
    </lineage>
</organism>
<keyword evidence="1" id="KW-1133">Transmembrane helix</keyword>
<evidence type="ECO:0000256" key="1">
    <source>
        <dbReference type="SAM" id="Phobius"/>
    </source>
</evidence>
<reference evidence="2 3" key="1">
    <citation type="submission" date="2016-09" db="EMBL/GenBank/DDBJ databases">
        <title>Bacillus aquimaris SAMM genome sequence reveals colonization and biosurfactant production capacities.</title>
        <authorList>
            <person name="Waghmode S.R."/>
            <person name="Suryavanshi M.V."/>
        </authorList>
    </citation>
    <scope>NUCLEOTIDE SEQUENCE [LARGE SCALE GENOMIC DNA]</scope>
    <source>
        <strain evidence="2 3">SAMM</strain>
    </source>
</reference>
<sequence>MVWLFVLIPLSFMAGVIIVGSIKERYFSQGYLTGDCYDTHKPEGYNAFCHAQRNHLRGWTGGH</sequence>
<keyword evidence="1" id="KW-0472">Membrane</keyword>
<evidence type="ECO:0000313" key="2">
    <source>
        <dbReference type="EMBL" id="OIU70509.1"/>
    </source>
</evidence>
<dbReference type="AlphaFoldDB" id="A0A1J6VYX1"/>
<proteinExistence type="predicted"/>
<dbReference type="RefSeq" id="WP_071619635.1">
    <property type="nucleotide sequence ID" value="NZ_MINN01000106.1"/>
</dbReference>
<evidence type="ECO:0000313" key="3">
    <source>
        <dbReference type="Proteomes" id="UP000182062"/>
    </source>
</evidence>
<comment type="caution">
    <text evidence="2">The sequence shown here is derived from an EMBL/GenBank/DDBJ whole genome shotgun (WGS) entry which is preliminary data.</text>
</comment>
<protein>
    <submittedName>
        <fullName evidence="2">Uncharacterized protein</fullName>
    </submittedName>
</protein>
<dbReference type="Proteomes" id="UP000182062">
    <property type="component" value="Unassembled WGS sequence"/>
</dbReference>
<keyword evidence="3" id="KW-1185">Reference proteome</keyword>
<dbReference type="OrthoDB" id="2886406at2"/>
<name>A0A1J6VYX1_9BACI</name>
<dbReference type="EMBL" id="MINN01000106">
    <property type="protein sequence ID" value="OIU70509.1"/>
    <property type="molecule type" value="Genomic_DNA"/>
</dbReference>
<gene>
    <name evidence="2" type="ORF">BHE18_12445</name>
</gene>
<feature type="transmembrane region" description="Helical" evidence="1">
    <location>
        <begin position="6"/>
        <end position="22"/>
    </location>
</feature>